<gene>
    <name evidence="2" type="ORF">SAMN05192585_13137</name>
</gene>
<proteinExistence type="predicted"/>
<dbReference type="InterPro" id="IPR016195">
    <property type="entry name" value="Pol/histidinol_Pase-like"/>
</dbReference>
<reference evidence="2 3" key="1">
    <citation type="submission" date="2016-10" db="EMBL/GenBank/DDBJ databases">
        <authorList>
            <person name="de Groot N.N."/>
        </authorList>
    </citation>
    <scope>NUCLEOTIDE SEQUENCE [LARGE SCALE GENOMIC DNA]</scope>
    <source>
        <strain evidence="2 3">CGMCC 1.5012</strain>
    </source>
</reference>
<dbReference type="Gene3D" id="3.20.20.140">
    <property type="entry name" value="Metal-dependent hydrolases"/>
    <property type="match status" value="1"/>
</dbReference>
<dbReference type="SMART" id="SM00481">
    <property type="entry name" value="POLIIIAc"/>
    <property type="match status" value="1"/>
</dbReference>
<dbReference type="Pfam" id="PF02811">
    <property type="entry name" value="PHP"/>
    <property type="match status" value="1"/>
</dbReference>
<accession>A0A1H0E261</accession>
<dbReference type="InterPro" id="IPR052018">
    <property type="entry name" value="PHP_domain"/>
</dbReference>
<dbReference type="PANTHER" id="PTHR42924:SF3">
    <property type="entry name" value="POLYMERASE_HISTIDINOL PHOSPHATASE N-TERMINAL DOMAIN-CONTAINING PROTEIN"/>
    <property type="match status" value="1"/>
</dbReference>
<keyword evidence="3" id="KW-1185">Reference proteome</keyword>
<dbReference type="CDD" id="cd07432">
    <property type="entry name" value="PHP_HisPPase"/>
    <property type="match status" value="1"/>
</dbReference>
<feature type="domain" description="Polymerase/histidinol phosphatase N-terminal" evidence="1">
    <location>
        <begin position="7"/>
        <end position="77"/>
    </location>
</feature>
<evidence type="ECO:0000313" key="2">
    <source>
        <dbReference type="EMBL" id="SDN76597.1"/>
    </source>
</evidence>
<dbReference type="RefSeq" id="WP_242871749.1">
    <property type="nucleotide sequence ID" value="NZ_FNID01000031.1"/>
</dbReference>
<dbReference type="PANTHER" id="PTHR42924">
    <property type="entry name" value="EXONUCLEASE"/>
    <property type="match status" value="1"/>
</dbReference>
<dbReference type="GO" id="GO:0035312">
    <property type="term" value="F:5'-3' DNA exonuclease activity"/>
    <property type="evidence" value="ECO:0007669"/>
    <property type="project" value="TreeGrafter"/>
</dbReference>
<dbReference type="InterPro" id="IPR003141">
    <property type="entry name" value="Pol/His_phosphatase_N"/>
</dbReference>
<dbReference type="Proteomes" id="UP000199182">
    <property type="component" value="Unassembled WGS sequence"/>
</dbReference>
<dbReference type="AlphaFoldDB" id="A0A1H0E261"/>
<evidence type="ECO:0000313" key="3">
    <source>
        <dbReference type="Proteomes" id="UP000199182"/>
    </source>
</evidence>
<name>A0A1H0E261_9FIRM</name>
<dbReference type="SUPFAM" id="SSF89550">
    <property type="entry name" value="PHP domain-like"/>
    <property type="match status" value="1"/>
</dbReference>
<dbReference type="GO" id="GO:0004534">
    <property type="term" value="F:5'-3' RNA exonuclease activity"/>
    <property type="evidence" value="ECO:0007669"/>
    <property type="project" value="TreeGrafter"/>
</dbReference>
<sequence>MIKRLAYDLHIHSCLSPCGDNESTPNNILNMAHLNGLDVIALTDHNSCKNCPAIIEARDRMELPILVLPGMELCTAEEIHVVCLFDTLEKAMSFDEYVYTKTMPVLNRPEKFGEQRILDSMDELISTEPRLLVTAADIPVTEVGGLMERFGGVAFPAHIDRPSYSIISALGEIPPECTFQTAEVYDITKHPTLAAAHPALTRMRIVTNSDAHYLWDISEGERQLSAASRTPAAVLDYLRGL</sequence>
<organism evidence="2 3">
    <name type="scientific">Acetanaerobacterium elongatum</name>
    <dbReference type="NCBI Taxonomy" id="258515"/>
    <lineage>
        <taxon>Bacteria</taxon>
        <taxon>Bacillati</taxon>
        <taxon>Bacillota</taxon>
        <taxon>Clostridia</taxon>
        <taxon>Eubacteriales</taxon>
        <taxon>Oscillospiraceae</taxon>
        <taxon>Acetanaerobacterium</taxon>
    </lineage>
</organism>
<dbReference type="EMBL" id="FNID01000031">
    <property type="protein sequence ID" value="SDN76597.1"/>
    <property type="molecule type" value="Genomic_DNA"/>
</dbReference>
<dbReference type="InterPro" id="IPR004013">
    <property type="entry name" value="PHP_dom"/>
</dbReference>
<evidence type="ECO:0000259" key="1">
    <source>
        <dbReference type="SMART" id="SM00481"/>
    </source>
</evidence>
<protein>
    <recommendedName>
        <fullName evidence="1">Polymerase/histidinol phosphatase N-terminal domain-containing protein</fullName>
    </recommendedName>
</protein>
<dbReference type="STRING" id="258515.SAMN05192585_13137"/>